<dbReference type="EMBL" id="ADWO01000038">
    <property type="protein sequence ID" value="EFI72637.1"/>
    <property type="molecule type" value="Genomic_DNA"/>
</dbReference>
<evidence type="ECO:0000313" key="5">
    <source>
        <dbReference type="Proteomes" id="UP000004524"/>
    </source>
</evidence>
<keyword evidence="1" id="KW-1133">Transmembrane helix</keyword>
<dbReference type="EMBL" id="ADWO01000022">
    <property type="protein sequence ID" value="EFI72870.1"/>
    <property type="molecule type" value="Genomic_DNA"/>
</dbReference>
<keyword evidence="1" id="KW-0812">Transmembrane</keyword>
<name>D8DUL6_9BACT</name>
<keyword evidence="1" id="KW-0472">Membrane</keyword>
<gene>
    <name evidence="2" type="ORF">PBR_0875</name>
    <name evidence="3" type="ORF">PBR_0937</name>
    <name evidence="4" type="ORF">PBR_2415</name>
</gene>
<feature type="transmembrane region" description="Helical" evidence="1">
    <location>
        <begin position="51"/>
        <end position="71"/>
    </location>
</feature>
<comment type="caution">
    <text evidence="4">The sequence shown here is derived from an EMBL/GenBank/DDBJ whole genome shotgun (WGS) entry which is preliminary data.</text>
</comment>
<proteinExistence type="predicted"/>
<dbReference type="Proteomes" id="UP000004524">
    <property type="component" value="Unassembled WGS sequence"/>
</dbReference>
<evidence type="ECO:0000256" key="1">
    <source>
        <dbReference type="SAM" id="Phobius"/>
    </source>
</evidence>
<evidence type="ECO:0000313" key="2">
    <source>
        <dbReference type="EMBL" id="EFI72349.1"/>
    </source>
</evidence>
<dbReference type="RefSeq" id="WP_006281716.1">
    <property type="nucleotide sequence ID" value="NZ_ADWO01000022.1"/>
</dbReference>
<dbReference type="AlphaFoldDB" id="D8DUL6"/>
<sequence length="72" mass="8008">MDNACLVYNLNVVIKAKDPLWFAGLKGSVADSVAANIDRLLGLSKPFAKKMIVTTAFFVFSYFSLILYPYIL</sequence>
<evidence type="ECO:0000313" key="4">
    <source>
        <dbReference type="EMBL" id="EFI72870.1"/>
    </source>
</evidence>
<dbReference type="EMBL" id="ADWO01000048">
    <property type="protein sequence ID" value="EFI72349.1"/>
    <property type="molecule type" value="Genomic_DNA"/>
</dbReference>
<protein>
    <submittedName>
        <fullName evidence="4">Uncharacterized protein</fullName>
    </submittedName>
</protein>
<reference evidence="4 5" key="1">
    <citation type="journal article" date="2010" name="Microb. Ecol.">
        <title>Comparative genome analysis of Prevotella ruminicola and Prevotella bryantii: insights into their environmental niche.</title>
        <authorList>
            <consortium name="North American Consortium for Rumen Bacteria"/>
            <person name="Purushe J."/>
            <person name="Fouts D.E."/>
            <person name="Morrison M."/>
            <person name="White B.A."/>
            <person name="Mackie R.I."/>
            <person name="Coutinho P.M."/>
            <person name="Henrissat B."/>
            <person name="Nelson K.E."/>
        </authorList>
    </citation>
    <scope>NUCLEOTIDE SEQUENCE [LARGE SCALE GENOMIC DNA]</scope>
    <source>
        <strain evidence="4 5">B14</strain>
    </source>
</reference>
<keyword evidence="5" id="KW-1185">Reference proteome</keyword>
<evidence type="ECO:0000313" key="3">
    <source>
        <dbReference type="EMBL" id="EFI72637.1"/>
    </source>
</evidence>
<accession>D8DUL6</accession>
<organism evidence="4 5">
    <name type="scientific">Segatella baroniae B14</name>
    <dbReference type="NCBI Taxonomy" id="752555"/>
    <lineage>
        <taxon>Bacteria</taxon>
        <taxon>Pseudomonadati</taxon>
        <taxon>Bacteroidota</taxon>
        <taxon>Bacteroidia</taxon>
        <taxon>Bacteroidales</taxon>
        <taxon>Prevotellaceae</taxon>
        <taxon>Segatella</taxon>
    </lineage>
</organism>